<protein>
    <submittedName>
        <fullName evidence="1">Uncharacterized protein</fullName>
    </submittedName>
</protein>
<gene>
    <name evidence="1" type="ORF">FE782_18460</name>
</gene>
<reference evidence="1 2" key="1">
    <citation type="submission" date="2019-05" db="EMBL/GenBank/DDBJ databases">
        <authorList>
            <person name="Narsing Rao M.P."/>
            <person name="Li W.J."/>
        </authorList>
    </citation>
    <scope>NUCLEOTIDE SEQUENCE [LARGE SCALE GENOMIC DNA]</scope>
    <source>
        <strain evidence="1 2">SYSU_K30003</strain>
    </source>
</reference>
<keyword evidence="2" id="KW-1185">Reference proteome</keyword>
<organism evidence="1 2">
    <name type="scientific">Paenibacillus antri</name>
    <dbReference type="NCBI Taxonomy" id="2582848"/>
    <lineage>
        <taxon>Bacteria</taxon>
        <taxon>Bacillati</taxon>
        <taxon>Bacillota</taxon>
        <taxon>Bacilli</taxon>
        <taxon>Bacillales</taxon>
        <taxon>Paenibacillaceae</taxon>
        <taxon>Paenibacillus</taxon>
    </lineage>
</organism>
<comment type="caution">
    <text evidence="1">The sequence shown here is derived from an EMBL/GenBank/DDBJ whole genome shotgun (WGS) entry which is preliminary data.</text>
</comment>
<sequence>MKRRISRREFDALTDKELGEACFAPVVPLIRAKPDSVKQEVYRSLTDGQRALFMYHVYVDHAKHSAEQFYWWTAHYAAQPNAWAELQRGLNVFGASGLARLMDKTKAALADRIGDAAPGDPDKDEVLSGTVGALYEEFLRCTADAAGRIGLAIRANPSDFVAFEERDA</sequence>
<evidence type="ECO:0000313" key="2">
    <source>
        <dbReference type="Proteomes" id="UP000309676"/>
    </source>
</evidence>
<dbReference type="RefSeq" id="WP_138195719.1">
    <property type="nucleotide sequence ID" value="NZ_VCIW01000013.1"/>
</dbReference>
<dbReference type="AlphaFoldDB" id="A0A5R9G2W1"/>
<accession>A0A5R9G2W1</accession>
<dbReference type="Proteomes" id="UP000309676">
    <property type="component" value="Unassembled WGS sequence"/>
</dbReference>
<evidence type="ECO:0000313" key="1">
    <source>
        <dbReference type="EMBL" id="TLS50687.1"/>
    </source>
</evidence>
<name>A0A5R9G2W1_9BACL</name>
<proteinExistence type="predicted"/>
<dbReference type="EMBL" id="VCIW01000013">
    <property type="protein sequence ID" value="TLS50687.1"/>
    <property type="molecule type" value="Genomic_DNA"/>
</dbReference>
<dbReference type="OrthoDB" id="2661274at2"/>